<comment type="similarity">
    <text evidence="2">Belongs to the membrane fusion protein (MFP) (TC 8.A.1) family.</text>
</comment>
<keyword evidence="11" id="KW-1185">Reference proteome</keyword>
<dbReference type="GO" id="GO:0015562">
    <property type="term" value="F:efflux transmembrane transporter activity"/>
    <property type="evidence" value="ECO:0007669"/>
    <property type="project" value="TreeGrafter"/>
</dbReference>
<gene>
    <name evidence="10" type="ORF">HR45_18400</name>
</gene>
<dbReference type="InterPro" id="IPR058627">
    <property type="entry name" value="MdtA-like_C"/>
</dbReference>
<dbReference type="GO" id="GO:1990961">
    <property type="term" value="P:xenobiotic detoxification by transmembrane export across the plasma membrane"/>
    <property type="evidence" value="ECO:0007669"/>
    <property type="project" value="InterPro"/>
</dbReference>
<name>A0A094JUA1_9GAMM</name>
<feature type="coiled-coil region" evidence="5">
    <location>
        <begin position="108"/>
        <end position="180"/>
    </location>
</feature>
<evidence type="ECO:0000259" key="9">
    <source>
        <dbReference type="Pfam" id="PF25990"/>
    </source>
</evidence>
<dbReference type="Gene3D" id="2.40.30.170">
    <property type="match status" value="1"/>
</dbReference>
<accession>A0A094JUA1</accession>
<evidence type="ECO:0000256" key="1">
    <source>
        <dbReference type="ARBA" id="ARBA00004196"/>
    </source>
</evidence>
<dbReference type="Gene3D" id="6.10.140.1990">
    <property type="match status" value="1"/>
</dbReference>
<dbReference type="InterPro" id="IPR058636">
    <property type="entry name" value="Beta-barrel_YknX"/>
</dbReference>
<dbReference type="GO" id="GO:1990281">
    <property type="term" value="C:efflux pump complex"/>
    <property type="evidence" value="ECO:0007669"/>
    <property type="project" value="TreeGrafter"/>
</dbReference>
<dbReference type="InterPro" id="IPR030190">
    <property type="entry name" value="MacA_alpha-hairpin_sf"/>
</dbReference>
<dbReference type="PANTHER" id="PTHR30469:SF33">
    <property type="entry name" value="SLR1207 PROTEIN"/>
    <property type="match status" value="1"/>
</dbReference>
<dbReference type="Proteomes" id="UP000029264">
    <property type="component" value="Unassembled WGS sequence"/>
</dbReference>
<feature type="domain" description="Multidrug resistance protein MdtA-like C-terminal permuted SH3" evidence="8">
    <location>
        <begin position="358"/>
        <end position="400"/>
    </location>
</feature>
<evidence type="ECO:0000256" key="4">
    <source>
        <dbReference type="ARBA" id="ARBA00023054"/>
    </source>
</evidence>
<keyword evidence="4 5" id="KW-0175">Coiled coil</keyword>
<dbReference type="GO" id="GO:0030313">
    <property type="term" value="C:cell envelope"/>
    <property type="evidence" value="ECO:0007669"/>
    <property type="project" value="UniProtKB-SubCell"/>
</dbReference>
<dbReference type="GO" id="GO:1990195">
    <property type="term" value="C:macrolide transmembrane transporter complex"/>
    <property type="evidence" value="ECO:0007669"/>
    <property type="project" value="InterPro"/>
</dbReference>
<sequence length="418" mass="45143">MKKSLKRKLIFVAVLVVIALAVAIYYATRPKPAPTYATEPAHRGNIENTVLANGMLQAYKLVNVGAQVSGQIKTLSVELGQEVKKGDLIAQIDSLTQQNSLKNSQASLTSIRAQYRAKQAQIHQAELEYARQKAMLADNASSKADYEAAEANLTVYKAELEQLKAQQAQAEIQVDNAKVDLGYTTIEAPMDGTVVYNAVEVGQTVNSNQTTPTIVEMAQLDKMTVKAQISEADVVNVKPGQQVYFTILGNPNKKYYAKLRAIEPGPTSMDGNDKDMTSSDSDAIYYNGLFDVDNADRALRIGMTAQVSIILAQANDVLLVPAQVLQTAKATAGKAGAAGKPGERSNKANSAAPHKRASQYQVPVLVDGTVEYRDVQVGINNKVYAEITSGLNEGDEVIIGMPSGDSFTNRMGRPPMRF</sequence>
<dbReference type="SUPFAM" id="SSF111369">
    <property type="entry name" value="HlyD-like secretion proteins"/>
    <property type="match status" value="1"/>
</dbReference>
<comment type="subcellular location">
    <subcellularLocation>
        <location evidence="1">Cell envelope</location>
    </subcellularLocation>
</comment>
<organism evidence="10 11">
    <name type="scientific">Shewanella mangrovi</name>
    <dbReference type="NCBI Taxonomy" id="1515746"/>
    <lineage>
        <taxon>Bacteria</taxon>
        <taxon>Pseudomonadati</taxon>
        <taxon>Pseudomonadota</taxon>
        <taxon>Gammaproteobacteria</taxon>
        <taxon>Alteromonadales</taxon>
        <taxon>Shewanellaceae</taxon>
        <taxon>Shewanella</taxon>
    </lineage>
</organism>
<dbReference type="eggNOG" id="COG0845">
    <property type="taxonomic scope" value="Bacteria"/>
</dbReference>
<dbReference type="Pfam" id="PF25917">
    <property type="entry name" value="BSH_RND"/>
    <property type="match status" value="1"/>
</dbReference>
<feature type="domain" description="YknX-like beta-barrel" evidence="9">
    <location>
        <begin position="223"/>
        <end position="309"/>
    </location>
</feature>
<dbReference type="AlphaFoldDB" id="A0A094JUA1"/>
<evidence type="ECO:0000256" key="2">
    <source>
        <dbReference type="ARBA" id="ARBA00009477"/>
    </source>
</evidence>
<evidence type="ECO:0000256" key="3">
    <source>
        <dbReference type="ARBA" id="ARBA00022448"/>
    </source>
</evidence>
<evidence type="ECO:0000256" key="5">
    <source>
        <dbReference type="SAM" id="Coils"/>
    </source>
</evidence>
<reference evidence="10 11" key="1">
    <citation type="submission" date="2014-06" db="EMBL/GenBank/DDBJ databases">
        <title>Shewanella sp. YQH10.</title>
        <authorList>
            <person name="Liu Y."/>
            <person name="Zeng R."/>
        </authorList>
    </citation>
    <scope>NUCLEOTIDE SEQUENCE [LARGE SCALE GENOMIC DNA]</scope>
    <source>
        <strain evidence="10 11">YQH10</strain>
    </source>
</reference>
<proteinExistence type="inferred from homology"/>
<dbReference type="Pfam" id="PF25967">
    <property type="entry name" value="RND-MFP_C"/>
    <property type="match status" value="1"/>
</dbReference>
<dbReference type="EMBL" id="JPEO01000025">
    <property type="protein sequence ID" value="KFZ36051.1"/>
    <property type="molecule type" value="Genomic_DNA"/>
</dbReference>
<dbReference type="STRING" id="1515746.HR45_18400"/>
<comment type="caution">
    <text evidence="10">The sequence shown here is derived from an EMBL/GenBank/DDBJ whole genome shotgun (WGS) entry which is preliminary data.</text>
</comment>
<dbReference type="PANTHER" id="PTHR30469">
    <property type="entry name" value="MULTIDRUG RESISTANCE PROTEIN MDTA"/>
    <property type="match status" value="1"/>
</dbReference>
<dbReference type="NCBIfam" id="TIGR01730">
    <property type="entry name" value="RND_mfp"/>
    <property type="match status" value="1"/>
</dbReference>
<evidence type="ECO:0000313" key="10">
    <source>
        <dbReference type="EMBL" id="KFZ36051.1"/>
    </source>
</evidence>
<dbReference type="Gene3D" id="6.20.50.140">
    <property type="match status" value="1"/>
</dbReference>
<dbReference type="Gene3D" id="2.40.50.100">
    <property type="match status" value="1"/>
</dbReference>
<dbReference type="Pfam" id="PF25990">
    <property type="entry name" value="Beta-barrel_YknX"/>
    <property type="match status" value="1"/>
</dbReference>
<evidence type="ECO:0000259" key="7">
    <source>
        <dbReference type="Pfam" id="PF25917"/>
    </source>
</evidence>
<feature type="domain" description="Multidrug resistance protein MdtA-like barrel-sandwich hybrid" evidence="7">
    <location>
        <begin position="61"/>
        <end position="215"/>
    </location>
</feature>
<keyword evidence="3" id="KW-0813">Transport</keyword>
<feature type="region of interest" description="Disordered" evidence="6">
    <location>
        <begin position="333"/>
        <end position="357"/>
    </location>
</feature>
<dbReference type="GO" id="GO:0019898">
    <property type="term" value="C:extrinsic component of membrane"/>
    <property type="evidence" value="ECO:0007669"/>
    <property type="project" value="InterPro"/>
</dbReference>
<evidence type="ECO:0000313" key="11">
    <source>
        <dbReference type="Proteomes" id="UP000029264"/>
    </source>
</evidence>
<dbReference type="InterPro" id="IPR006143">
    <property type="entry name" value="RND_pump_MFP"/>
</dbReference>
<dbReference type="RefSeq" id="WP_037445661.1">
    <property type="nucleotide sequence ID" value="NZ_JPEO01000025.1"/>
</dbReference>
<dbReference type="InterPro" id="IPR058625">
    <property type="entry name" value="MdtA-like_BSH"/>
</dbReference>
<evidence type="ECO:0000256" key="6">
    <source>
        <dbReference type="SAM" id="MobiDB-lite"/>
    </source>
</evidence>
<dbReference type="OrthoDB" id="9791520at2"/>
<evidence type="ECO:0000259" key="8">
    <source>
        <dbReference type="Pfam" id="PF25967"/>
    </source>
</evidence>
<protein>
    <submittedName>
        <fullName evidence="10">Hemolysin secretion protein D</fullName>
    </submittedName>
</protein>